<sequence length="357" mass="40485">MALMDYKCPNCGGAIKFDTSLQKMKCPFCDTEFDMDTLKGYDDILNGDAEGEIKWSEPQGKWEDGEQDGMNVYVCKSCGGEIVGDDTMGATSCPYCDNPIVMSGKWEKGLRPDLVIPFKLDKKQAKAGFSKYLTGKFLLPKVFKSENHIEEIKGLYVPFWLYDADTDSRIRYKAEKVRTWSDGDYRYTETSYFSVLRGGKYDFRAVPADASEKMDDVLMQSIEPYNLNEAVDFQTAYLAGFLADKYDVNADEQKQAVNERIKHSVEAAFRNTVTGYSSVREEQSSINIDNKLTRYALYPTWILTTKWQGKPYIFAMNGQTGKFVGDLPVDKSLRAMLFAGISVVTAIILFLILYFVF</sequence>
<keyword evidence="3" id="KW-1185">Reference proteome</keyword>
<dbReference type="AlphaFoldDB" id="V2XNJ8"/>
<evidence type="ECO:0000313" key="3">
    <source>
        <dbReference type="Proteomes" id="UP000018227"/>
    </source>
</evidence>
<dbReference type="Gene3D" id="2.20.28.30">
    <property type="entry name" value="RNA polymerase ii, chain L"/>
    <property type="match status" value="2"/>
</dbReference>
<dbReference type="eggNOG" id="COG1996">
    <property type="taxonomic scope" value="Bacteria"/>
</dbReference>
<organism evidence="2 3">
    <name type="scientific">Catonella morbi ATCC 51271</name>
    <dbReference type="NCBI Taxonomy" id="592026"/>
    <lineage>
        <taxon>Bacteria</taxon>
        <taxon>Bacillati</taxon>
        <taxon>Bacillota</taxon>
        <taxon>Clostridia</taxon>
        <taxon>Lachnospirales</taxon>
        <taxon>Lachnospiraceae</taxon>
        <taxon>Catonella</taxon>
    </lineage>
</organism>
<proteinExistence type="predicted"/>
<feature type="transmembrane region" description="Helical" evidence="1">
    <location>
        <begin position="335"/>
        <end position="356"/>
    </location>
</feature>
<dbReference type="Proteomes" id="UP000018227">
    <property type="component" value="Unassembled WGS sequence"/>
</dbReference>
<evidence type="ECO:0008006" key="4">
    <source>
        <dbReference type="Google" id="ProtNLM"/>
    </source>
</evidence>
<keyword evidence="1" id="KW-0812">Transmembrane</keyword>
<reference evidence="2 3" key="1">
    <citation type="submission" date="2013-06" db="EMBL/GenBank/DDBJ databases">
        <authorList>
            <person name="Weinstock G."/>
            <person name="Sodergren E."/>
            <person name="Clifton S."/>
            <person name="Fulton L."/>
            <person name="Fulton B."/>
            <person name="Courtney L."/>
            <person name="Fronick C."/>
            <person name="Harrison M."/>
            <person name="Strong C."/>
            <person name="Farmer C."/>
            <person name="Delahaunty K."/>
            <person name="Markovic C."/>
            <person name="Hall O."/>
            <person name="Minx P."/>
            <person name="Tomlinson C."/>
            <person name="Mitreva M."/>
            <person name="Nelson J."/>
            <person name="Hou S."/>
            <person name="Wollam A."/>
            <person name="Pepin K.H."/>
            <person name="Johnson M."/>
            <person name="Bhonagiri V."/>
            <person name="Nash W.E."/>
            <person name="Warren W."/>
            <person name="Chinwalla A."/>
            <person name="Mardis E.R."/>
            <person name="Wilson R.K."/>
        </authorList>
    </citation>
    <scope>NUCLEOTIDE SEQUENCE [LARGE SCALE GENOMIC DNA]</scope>
    <source>
        <strain evidence="2 3">ATCC 51271</strain>
    </source>
</reference>
<dbReference type="HOGENOM" id="CLU_039030_0_0_9"/>
<keyword evidence="1" id="KW-1133">Transmembrane helix</keyword>
<dbReference type="RefSeq" id="WP_023353783.1">
    <property type="nucleotide sequence ID" value="NZ_KI535367.1"/>
</dbReference>
<protein>
    <recommendedName>
        <fullName evidence="4">DNA-directed RNA polymerase subunit P</fullName>
    </recommendedName>
</protein>
<evidence type="ECO:0000313" key="2">
    <source>
        <dbReference type="EMBL" id="ESL03734.1"/>
    </source>
</evidence>
<evidence type="ECO:0000256" key="1">
    <source>
        <dbReference type="SAM" id="Phobius"/>
    </source>
</evidence>
<dbReference type="OrthoDB" id="3182597at2"/>
<dbReference type="PANTHER" id="PTHR37826:SF3">
    <property type="entry name" value="J DOMAIN-CONTAINING PROTEIN"/>
    <property type="match status" value="1"/>
</dbReference>
<dbReference type="STRING" id="592026.GCWU0000282_000899"/>
<name>V2XNJ8_9FIRM</name>
<dbReference type="EMBL" id="ACIL03000007">
    <property type="protein sequence ID" value="ESL03734.1"/>
    <property type="molecule type" value="Genomic_DNA"/>
</dbReference>
<comment type="caution">
    <text evidence="2">The sequence shown here is derived from an EMBL/GenBank/DDBJ whole genome shotgun (WGS) entry which is preliminary data.</text>
</comment>
<gene>
    <name evidence="2" type="ORF">GCWU0000282_000899</name>
</gene>
<accession>V2XNJ8</accession>
<dbReference type="PANTHER" id="PTHR37826">
    <property type="entry name" value="FLOTILLIN BAND_7_5 DOMAIN PROTEIN"/>
    <property type="match status" value="1"/>
</dbReference>
<keyword evidence="1" id="KW-0472">Membrane</keyword>